<proteinExistence type="predicted"/>
<protein>
    <submittedName>
        <fullName evidence="2">Uncharacterized protein</fullName>
    </submittedName>
</protein>
<organism evidence="2 3">
    <name type="scientific">Secundilactobacillus mixtipabuli</name>
    <dbReference type="NCBI Taxonomy" id="1435342"/>
    <lineage>
        <taxon>Bacteria</taxon>
        <taxon>Bacillati</taxon>
        <taxon>Bacillota</taxon>
        <taxon>Bacilli</taxon>
        <taxon>Lactobacillales</taxon>
        <taxon>Lactobacillaceae</taxon>
        <taxon>Secundilactobacillus</taxon>
    </lineage>
</organism>
<dbReference type="AlphaFoldDB" id="A0A1Z5IDV4"/>
<dbReference type="OrthoDB" id="2298051at2"/>
<keyword evidence="1" id="KW-1133">Transmembrane helix</keyword>
<evidence type="ECO:0000313" key="3">
    <source>
        <dbReference type="Proteomes" id="UP000198374"/>
    </source>
</evidence>
<feature type="transmembrane region" description="Helical" evidence="1">
    <location>
        <begin position="21"/>
        <end position="39"/>
    </location>
</feature>
<feature type="transmembrane region" description="Helical" evidence="1">
    <location>
        <begin position="45"/>
        <end position="64"/>
    </location>
</feature>
<accession>A0A1Z5IDV4</accession>
<keyword evidence="1" id="KW-0812">Transmembrane</keyword>
<comment type="caution">
    <text evidence="2">The sequence shown here is derived from an EMBL/GenBank/DDBJ whole genome shotgun (WGS) entry which is preliminary data.</text>
</comment>
<name>A0A1Z5IDV4_9LACO</name>
<evidence type="ECO:0000313" key="2">
    <source>
        <dbReference type="EMBL" id="GAW99983.1"/>
    </source>
</evidence>
<dbReference type="Proteomes" id="UP000198374">
    <property type="component" value="Unassembled WGS sequence"/>
</dbReference>
<reference evidence="2 3" key="1">
    <citation type="submission" date="2015-11" db="EMBL/GenBank/DDBJ databases">
        <title>Draft genome sequences of new species of the genus Lactobacillus isolated from orchardgrass silage.</title>
        <authorList>
            <person name="Tohno M."/>
            <person name="Tanizawa Y."/>
            <person name="Arita M."/>
        </authorList>
    </citation>
    <scope>NUCLEOTIDE SEQUENCE [LARGE SCALE GENOMIC DNA]</scope>
    <source>
        <strain evidence="2 3">IWT30</strain>
    </source>
</reference>
<keyword evidence="3" id="KW-1185">Reference proteome</keyword>
<dbReference type="RefSeq" id="WP_089109774.1">
    <property type="nucleotide sequence ID" value="NZ_BCMF01000010.1"/>
</dbReference>
<sequence>MKPTKPSKVYIKPYDKWNRRLDSLGGIIFVLLIITLFYHPLWLTVLTSISFFVSVLADLGLFVLNTRKKRKLSKMNHDK</sequence>
<dbReference type="EMBL" id="BCMF01000010">
    <property type="protein sequence ID" value="GAW99983.1"/>
    <property type="molecule type" value="Genomic_DNA"/>
</dbReference>
<evidence type="ECO:0000256" key="1">
    <source>
        <dbReference type="SAM" id="Phobius"/>
    </source>
</evidence>
<gene>
    <name evidence="2" type="ORF">IWT30_01963</name>
</gene>
<keyword evidence="1" id="KW-0472">Membrane</keyword>